<dbReference type="GO" id="GO:0005524">
    <property type="term" value="F:ATP binding"/>
    <property type="evidence" value="ECO:0007669"/>
    <property type="project" value="UniProtKB-KW"/>
</dbReference>
<dbReference type="GO" id="GO:0004674">
    <property type="term" value="F:protein serine/threonine kinase activity"/>
    <property type="evidence" value="ECO:0007669"/>
    <property type="project" value="TreeGrafter"/>
</dbReference>
<dbReference type="Proteomes" id="UP000287171">
    <property type="component" value="Unassembled WGS sequence"/>
</dbReference>
<reference evidence="8" key="1">
    <citation type="submission" date="2018-12" db="EMBL/GenBank/DDBJ databases">
        <title>Tengunoibacter tsumagoiensis gen. nov., sp. nov., Dictyobacter kobayashii sp. nov., D. alpinus sp. nov., and D. joshuensis sp. nov. and description of Dictyobacteraceae fam. nov. within the order Ktedonobacterales isolated from Tengu-no-mugimeshi.</title>
        <authorList>
            <person name="Wang C.M."/>
            <person name="Zheng Y."/>
            <person name="Sakai Y."/>
            <person name="Toyoda A."/>
            <person name="Minakuchi Y."/>
            <person name="Abe K."/>
            <person name="Yokota A."/>
            <person name="Yabe S."/>
        </authorList>
    </citation>
    <scope>NUCLEOTIDE SEQUENCE [LARGE SCALE GENOMIC DNA]</scope>
    <source>
        <strain evidence="8">Uno16</strain>
    </source>
</reference>
<proteinExistence type="predicted"/>
<dbReference type="InterPro" id="IPR011009">
    <property type="entry name" value="Kinase-like_dom_sf"/>
</dbReference>
<keyword evidence="8" id="KW-1185">Reference proteome</keyword>
<dbReference type="InterPro" id="IPR008271">
    <property type="entry name" value="Ser/Thr_kinase_AS"/>
</dbReference>
<comment type="caution">
    <text evidence="7">The sequence shown here is derived from an EMBL/GenBank/DDBJ whole genome shotgun (WGS) entry which is preliminary data.</text>
</comment>
<evidence type="ECO:0000313" key="7">
    <source>
        <dbReference type="EMBL" id="GCE28264.1"/>
    </source>
</evidence>
<dbReference type="SMART" id="SM00220">
    <property type="entry name" value="S_TKc"/>
    <property type="match status" value="1"/>
</dbReference>
<evidence type="ECO:0000313" key="8">
    <source>
        <dbReference type="Proteomes" id="UP000287171"/>
    </source>
</evidence>
<feature type="compositionally biased region" description="Low complexity" evidence="5">
    <location>
        <begin position="355"/>
        <end position="385"/>
    </location>
</feature>
<dbReference type="CDD" id="cd14014">
    <property type="entry name" value="STKc_PknB_like"/>
    <property type="match status" value="1"/>
</dbReference>
<accession>A0A402BA55</accession>
<dbReference type="EMBL" id="BIFT01000001">
    <property type="protein sequence ID" value="GCE28264.1"/>
    <property type="molecule type" value="Genomic_DNA"/>
</dbReference>
<dbReference type="PANTHER" id="PTHR43289">
    <property type="entry name" value="MITOGEN-ACTIVATED PROTEIN KINASE KINASE KINASE 20-RELATED"/>
    <property type="match status" value="1"/>
</dbReference>
<gene>
    <name evidence="7" type="ORF">KDA_37480</name>
</gene>
<dbReference type="InterPro" id="IPR000719">
    <property type="entry name" value="Prot_kinase_dom"/>
</dbReference>
<dbReference type="Gene3D" id="1.10.510.10">
    <property type="entry name" value="Transferase(Phosphotransferase) domain 1"/>
    <property type="match status" value="1"/>
</dbReference>
<evidence type="ECO:0000256" key="2">
    <source>
        <dbReference type="ARBA" id="ARBA00022741"/>
    </source>
</evidence>
<dbReference type="Gene3D" id="3.30.200.20">
    <property type="entry name" value="Phosphorylase Kinase, domain 1"/>
    <property type="match status" value="1"/>
</dbReference>
<dbReference type="PROSITE" id="PS50011">
    <property type="entry name" value="PROTEIN_KINASE_DOM"/>
    <property type="match status" value="1"/>
</dbReference>
<dbReference type="Pfam" id="PF00069">
    <property type="entry name" value="Pkinase"/>
    <property type="match status" value="1"/>
</dbReference>
<evidence type="ECO:0000256" key="3">
    <source>
        <dbReference type="ARBA" id="ARBA00022777"/>
    </source>
</evidence>
<protein>
    <recommendedName>
        <fullName evidence="6">Protein kinase domain-containing protein</fullName>
    </recommendedName>
</protein>
<evidence type="ECO:0000256" key="5">
    <source>
        <dbReference type="SAM" id="MobiDB-lite"/>
    </source>
</evidence>
<keyword evidence="4" id="KW-0067">ATP-binding</keyword>
<dbReference type="AlphaFoldDB" id="A0A402BA55"/>
<keyword evidence="3" id="KW-0418">Kinase</keyword>
<evidence type="ECO:0000256" key="1">
    <source>
        <dbReference type="ARBA" id="ARBA00022679"/>
    </source>
</evidence>
<sequence length="495" mass="54568">MVFQIGQEIGNYRIVSEIAQGAYAYVYKASHTTLSQRIVAIKILHRTFVDPEAKHDILYQEAHILEQLQHPHILAVIDFGSYENAPYIVKEFAPHGSLRDYLQHKRNRPLPINEVLFLIRQIGEGLQFAHDHNIVHCDLKPENILFNAEDQALISDFDIARVLKSTSAQGKNIGGTPSYMAPEQFHGKVRRESDQYALACMAYEMLTGRRPFEGDDVKSLQQQHLHEPPVPPTQLRPDLPLHIEQALLRALDKEYQDRYPDVATFVAAIDPVQTTGVSGAEWPTAALVQQRGPRLVLHAPGKAGKQDENIFYEDTISMHSEATVAEVDLPAPRKRRATTTKKPAIGEKAVRPARSRTSASTAKAAPTRPTKPRTASAAASSTARPKVSRARTTEKDAPKAAVPRKKATTPKTTTAKKPAVKKPKTQEGAATAASKPKAVRTKPAAEKKPAVARKPATGKKADSVAQTPAEPRSMPAWQQAVAHQRARSTNKNNQP</sequence>
<organism evidence="7 8">
    <name type="scientific">Dictyobacter alpinus</name>
    <dbReference type="NCBI Taxonomy" id="2014873"/>
    <lineage>
        <taxon>Bacteria</taxon>
        <taxon>Bacillati</taxon>
        <taxon>Chloroflexota</taxon>
        <taxon>Ktedonobacteria</taxon>
        <taxon>Ktedonobacterales</taxon>
        <taxon>Dictyobacteraceae</taxon>
        <taxon>Dictyobacter</taxon>
    </lineage>
</organism>
<dbReference type="OrthoDB" id="9814968at2"/>
<keyword evidence="2" id="KW-0547">Nucleotide-binding</keyword>
<dbReference type="SUPFAM" id="SSF56112">
    <property type="entry name" value="Protein kinase-like (PK-like)"/>
    <property type="match status" value="1"/>
</dbReference>
<dbReference type="RefSeq" id="WP_126628506.1">
    <property type="nucleotide sequence ID" value="NZ_BIFT01000001.1"/>
</dbReference>
<evidence type="ECO:0000259" key="6">
    <source>
        <dbReference type="PROSITE" id="PS50011"/>
    </source>
</evidence>
<feature type="domain" description="Protein kinase" evidence="6">
    <location>
        <begin position="12"/>
        <end position="273"/>
    </location>
</feature>
<name>A0A402BA55_9CHLR</name>
<dbReference type="PROSITE" id="PS00108">
    <property type="entry name" value="PROTEIN_KINASE_ST"/>
    <property type="match status" value="1"/>
</dbReference>
<feature type="region of interest" description="Disordered" evidence="5">
    <location>
        <begin position="323"/>
        <end position="495"/>
    </location>
</feature>
<keyword evidence="1" id="KW-0808">Transferase</keyword>
<dbReference type="PANTHER" id="PTHR43289:SF34">
    <property type="entry name" value="SERINE_THREONINE-PROTEIN KINASE YBDM-RELATED"/>
    <property type="match status" value="1"/>
</dbReference>
<evidence type="ECO:0000256" key="4">
    <source>
        <dbReference type="ARBA" id="ARBA00022840"/>
    </source>
</evidence>